<evidence type="ECO:0000256" key="5">
    <source>
        <dbReference type="ARBA" id="ARBA00022944"/>
    </source>
</evidence>
<comment type="subcellular location">
    <subcellularLocation>
        <location evidence="1">Cell membrane</location>
        <topology evidence="1">Peripheral membrane protein</topology>
    </subcellularLocation>
</comment>
<dbReference type="Gene3D" id="3.40.50.12580">
    <property type="match status" value="1"/>
</dbReference>
<dbReference type="PANTHER" id="PTHR37316">
    <property type="entry name" value="TEICHOIC ACID GLYCEROL-PHOSPHATE PRIMASE"/>
    <property type="match status" value="1"/>
</dbReference>
<dbReference type="Gene3D" id="3.40.50.2000">
    <property type="entry name" value="Glycogen Phosphorylase B"/>
    <property type="match status" value="1"/>
</dbReference>
<dbReference type="AlphaFoldDB" id="A0AAI8DII2"/>
<dbReference type="Gene3D" id="3.40.50.11820">
    <property type="match status" value="1"/>
</dbReference>
<organism evidence="7 8">
    <name type="scientific">Mammaliicoccus sciuri</name>
    <name type="common">Staphylococcus sciuri</name>
    <dbReference type="NCBI Taxonomy" id="1296"/>
    <lineage>
        <taxon>Bacteria</taxon>
        <taxon>Bacillati</taxon>
        <taxon>Bacillota</taxon>
        <taxon>Bacilli</taxon>
        <taxon>Bacillales</taxon>
        <taxon>Staphylococcaceae</taxon>
        <taxon>Mammaliicoccus</taxon>
    </lineage>
</organism>
<evidence type="ECO:0000313" key="8">
    <source>
        <dbReference type="Proteomes" id="UP000197058"/>
    </source>
</evidence>
<dbReference type="GO" id="GO:0047355">
    <property type="term" value="F:CDP-glycerol glycerophosphotransferase activity"/>
    <property type="evidence" value="ECO:0007669"/>
    <property type="project" value="InterPro"/>
</dbReference>
<evidence type="ECO:0000313" key="7">
    <source>
        <dbReference type="EMBL" id="ASE34322.1"/>
    </source>
</evidence>
<keyword evidence="4 7" id="KW-0808">Transferase</keyword>
<keyword evidence="5" id="KW-0777">Teichoic acid biosynthesis</keyword>
<evidence type="ECO:0000256" key="4">
    <source>
        <dbReference type="ARBA" id="ARBA00022679"/>
    </source>
</evidence>
<dbReference type="KEGG" id="sscu:CEP64_06925"/>
<protein>
    <submittedName>
        <fullName evidence="7">Glycosyl transferase family 1</fullName>
    </submittedName>
</protein>
<dbReference type="Pfam" id="PF04464">
    <property type="entry name" value="Glyphos_transf"/>
    <property type="match status" value="1"/>
</dbReference>
<accession>A0AAI8DII2</accession>
<dbReference type="InterPro" id="IPR043149">
    <property type="entry name" value="TagF_N"/>
</dbReference>
<dbReference type="EMBL" id="CP022046">
    <property type="protein sequence ID" value="ASE34322.1"/>
    <property type="molecule type" value="Genomic_DNA"/>
</dbReference>
<comment type="similarity">
    <text evidence="2">Belongs to the CDP-glycerol glycerophosphotransferase family.</text>
</comment>
<evidence type="ECO:0000256" key="2">
    <source>
        <dbReference type="ARBA" id="ARBA00010488"/>
    </source>
</evidence>
<dbReference type="GO" id="GO:0005886">
    <property type="term" value="C:plasma membrane"/>
    <property type="evidence" value="ECO:0007669"/>
    <property type="project" value="UniProtKB-SubCell"/>
</dbReference>
<dbReference type="InterPro" id="IPR007554">
    <property type="entry name" value="Glycerophosphate_synth"/>
</dbReference>
<evidence type="ECO:0000256" key="1">
    <source>
        <dbReference type="ARBA" id="ARBA00004202"/>
    </source>
</evidence>
<dbReference type="SUPFAM" id="SSF53756">
    <property type="entry name" value="UDP-Glycosyltransferase/glycogen phosphorylase"/>
    <property type="match status" value="2"/>
</dbReference>
<dbReference type="InterPro" id="IPR043148">
    <property type="entry name" value="TagF_C"/>
</dbReference>
<dbReference type="PANTHER" id="PTHR37316:SF3">
    <property type="entry name" value="TEICHOIC ACID GLYCEROL-PHOSPHATE TRANSFERASE"/>
    <property type="match status" value="1"/>
</dbReference>
<evidence type="ECO:0000256" key="6">
    <source>
        <dbReference type="ARBA" id="ARBA00023136"/>
    </source>
</evidence>
<gene>
    <name evidence="7" type="ORF">CEP64_06925</name>
</gene>
<dbReference type="GO" id="GO:0019350">
    <property type="term" value="P:teichoic acid biosynthetic process"/>
    <property type="evidence" value="ECO:0007669"/>
    <property type="project" value="UniProtKB-KW"/>
</dbReference>
<sequence length="768" mass="90505">MKIKILGFNLFAKGGTSRSNINLIKSFIKANHEVVYYNFKTFDKTAKFNTMINEQLFDKHLSFEEFRTSEDFVNADFVILTRETFFYLAREIKSINPNAMVVGEIHGPLAYIDDNQDLAFDAIDAYRVSSIDIKRDFIERYGKENVFNQYVDASHIIANEEPSVTRRNLLIKARFEDNIKDISYVIKMMNRIINVKGYDNIHLYIKGYGPSEILYKNLIHYYQLEEHVHMNEREPKNYIYISSSPYETLGYSILESIAEGNKTFIYAGEDGVLKRIYEPYHAVQFLEKDIHEDSNRLIEFIDDKYTKEERAEDVALLNATFIDRDYASDFIEGSKGCMDGLKIGSGSKAKVTQKVRKKSKLEYGRDLYEQYKTKPVIRTVLNNERVFNFAKKKYEKRKMDKLKQQYDAITPSENKVFIESFHGNNFNGDPKYIALYIKEHFPEKEVYVSSRNALVDMEIRNHNLIPVRFGSNIYNQTFRSCKYIVVNGNTLDRVFKHKDQIFVQTWHGFPLKRMLNDLEDKTERNAQVAAFKPRMKKWDYLLTSSAVNTMLLESSFNIQPEQDLQILQLGAPRNEYLMKHDETEKERVLTKYFFTKSNDKKYILFCPTWRKEKRALMSKINLNILLEQLPEEYEIIVKLHPNESHLRVTYSELSDRIHCFYNELVDIQELYLISDAMITDYSSTIFDYAHLNKPIFLLQEDTEVYSEQIGFYFDIFELVTIEIASNDERILARQLLENKQPDYQNITDQLLQDDKIGTTENIVNYIFK</sequence>
<dbReference type="Proteomes" id="UP000197058">
    <property type="component" value="Chromosome"/>
</dbReference>
<name>A0AAI8DII2_MAMSC</name>
<dbReference type="RefSeq" id="WP_058591423.1">
    <property type="nucleotide sequence ID" value="NZ_CP022046.2"/>
</dbReference>
<evidence type="ECO:0000256" key="3">
    <source>
        <dbReference type="ARBA" id="ARBA00022475"/>
    </source>
</evidence>
<keyword evidence="6" id="KW-0472">Membrane</keyword>
<proteinExistence type="inferred from homology"/>
<reference evidence="8" key="1">
    <citation type="submission" date="2017-06" db="EMBL/GenBank/DDBJ databases">
        <title>FDA dAtabase for Regulatory Grade micrObial Sequences (FDA-ARGOS): Supporting development and validation of Infectious Disease Dx tests.</title>
        <authorList>
            <person name="Goldberg B."/>
            <person name="Campos J."/>
            <person name="Tallon L."/>
            <person name="Sadzewicz L."/>
            <person name="Sengamalay N."/>
            <person name="Ott S."/>
            <person name="Godinez A."/>
            <person name="Nagaraj S."/>
            <person name="Vavikolanu K."/>
            <person name="Nadendla S."/>
            <person name="George J."/>
            <person name="Geyer C."/>
            <person name="Sichtig H."/>
        </authorList>
    </citation>
    <scope>NUCLEOTIDE SEQUENCE [LARGE SCALE GENOMIC DNA]</scope>
    <source>
        <strain evidence="8">FDAARGOS_285</strain>
    </source>
</reference>
<keyword evidence="3" id="KW-1003">Cell membrane</keyword>
<dbReference type="InterPro" id="IPR051612">
    <property type="entry name" value="Teichoic_Acid_Biosynth"/>
</dbReference>